<dbReference type="GO" id="GO:0030975">
    <property type="term" value="F:thiamine binding"/>
    <property type="evidence" value="ECO:0007669"/>
    <property type="project" value="InterPro"/>
</dbReference>
<reference evidence="7 8" key="1">
    <citation type="journal article" date="2010" name="J. Bacteriol.">
        <title>Genome sequence of Fulvimarina pelagi HTCC2506T, a Mn(II)-oxidizing alphaproteobacterium possessing an aerobic anoxygenic photosynthetic gene cluster and Xanthorhodopsin.</title>
        <authorList>
            <person name="Kang I."/>
            <person name="Oh H.M."/>
            <person name="Lim S.I."/>
            <person name="Ferriera S."/>
            <person name="Giovannoni S.J."/>
            <person name="Cho J.C."/>
        </authorList>
    </citation>
    <scope>NUCLEOTIDE SEQUENCE [LARGE SCALE GENOMIC DNA]</scope>
    <source>
        <strain evidence="7 8">HTCC2506</strain>
    </source>
</reference>
<accession>Q0G290</accession>
<keyword evidence="2" id="KW-0547">Nucleotide-binding</keyword>
<comment type="caution">
    <text evidence="7">The sequence shown here is derived from an EMBL/GenBank/DDBJ whole genome shotgun (WGS) entry which is preliminary data.</text>
</comment>
<dbReference type="GO" id="GO:0004788">
    <property type="term" value="F:thiamine diphosphokinase activity"/>
    <property type="evidence" value="ECO:0007669"/>
    <property type="project" value="UniProtKB-UniRule"/>
</dbReference>
<evidence type="ECO:0000256" key="2">
    <source>
        <dbReference type="ARBA" id="ARBA00022741"/>
    </source>
</evidence>
<dbReference type="InterPro" id="IPR007373">
    <property type="entry name" value="Thiamin_PyroPKinase_B1-bd"/>
</dbReference>
<dbReference type="GO" id="GO:0005524">
    <property type="term" value="F:ATP binding"/>
    <property type="evidence" value="ECO:0007669"/>
    <property type="project" value="UniProtKB-KW"/>
</dbReference>
<keyword evidence="8" id="KW-1185">Reference proteome</keyword>
<dbReference type="GO" id="GO:0006772">
    <property type="term" value="P:thiamine metabolic process"/>
    <property type="evidence" value="ECO:0007669"/>
    <property type="project" value="UniProtKB-UniRule"/>
</dbReference>
<dbReference type="GO" id="GO:0016301">
    <property type="term" value="F:kinase activity"/>
    <property type="evidence" value="ECO:0007669"/>
    <property type="project" value="UniProtKB-KW"/>
</dbReference>
<dbReference type="SMART" id="SM00983">
    <property type="entry name" value="TPK_B1_binding"/>
    <property type="match status" value="1"/>
</dbReference>
<organism evidence="7 8">
    <name type="scientific">Fulvimarina pelagi HTCC2506</name>
    <dbReference type="NCBI Taxonomy" id="314231"/>
    <lineage>
        <taxon>Bacteria</taxon>
        <taxon>Pseudomonadati</taxon>
        <taxon>Pseudomonadota</taxon>
        <taxon>Alphaproteobacteria</taxon>
        <taxon>Hyphomicrobiales</taxon>
        <taxon>Aurantimonadaceae</taxon>
        <taxon>Fulvimarina</taxon>
    </lineage>
</organism>
<protein>
    <recommendedName>
        <fullName evidence="5">Thiamine diphosphokinase</fullName>
        <ecNumber evidence="5">2.7.6.2</ecNumber>
    </recommendedName>
</protein>
<sequence length="213" mass="22617">MTEFAVLLAGEIAPTERLKARLQPCRVVAADAGIDHAHALGLKPELWLGDFDSAETSIRSASAIETRSYPTGKDKTDGELAIEAAIERGATSIIIAGALGGPRSDHAFSNLVLALRYAEQGIAIELDDGRERGWPLQPGNRLEIDLKLGTQFSILKFSDVTGLMITGAVYPLDNVAVPFASILTQSNEATGPISVFMAEGHAILLAQVDPAVR</sequence>
<evidence type="ECO:0000313" key="7">
    <source>
        <dbReference type="EMBL" id="EAU41308.1"/>
    </source>
</evidence>
<keyword evidence="4" id="KW-0067">ATP-binding</keyword>
<evidence type="ECO:0000256" key="3">
    <source>
        <dbReference type="ARBA" id="ARBA00022777"/>
    </source>
</evidence>
<dbReference type="STRING" id="217511.GCA_001463845_02144"/>
<name>Q0G290_9HYPH</name>
<evidence type="ECO:0000259" key="6">
    <source>
        <dbReference type="SMART" id="SM00983"/>
    </source>
</evidence>
<evidence type="ECO:0000256" key="1">
    <source>
        <dbReference type="ARBA" id="ARBA00022679"/>
    </source>
</evidence>
<evidence type="ECO:0000313" key="8">
    <source>
        <dbReference type="Proteomes" id="UP000004310"/>
    </source>
</evidence>
<dbReference type="Gene3D" id="3.40.50.10240">
    <property type="entry name" value="Thiamin pyrophosphokinase, catalytic domain"/>
    <property type="match status" value="1"/>
</dbReference>
<evidence type="ECO:0000256" key="4">
    <source>
        <dbReference type="ARBA" id="ARBA00022840"/>
    </source>
</evidence>
<keyword evidence="1" id="KW-0808">Transferase</keyword>
<dbReference type="HOGENOM" id="CLU_044237_1_1_5"/>
<dbReference type="SUPFAM" id="SSF63999">
    <property type="entry name" value="Thiamin pyrophosphokinase, catalytic domain"/>
    <property type="match status" value="1"/>
</dbReference>
<dbReference type="InterPro" id="IPR053149">
    <property type="entry name" value="TPK"/>
</dbReference>
<dbReference type="Proteomes" id="UP000004310">
    <property type="component" value="Unassembled WGS sequence"/>
</dbReference>
<gene>
    <name evidence="7" type="ORF">FP2506_01035</name>
</gene>
<dbReference type="PANTHER" id="PTHR41299:SF1">
    <property type="entry name" value="THIAMINE PYROPHOSPHOKINASE"/>
    <property type="match status" value="1"/>
</dbReference>
<keyword evidence="3" id="KW-0418">Kinase</keyword>
<dbReference type="EMBL" id="AATP01000003">
    <property type="protein sequence ID" value="EAU41308.1"/>
    <property type="molecule type" value="Genomic_DNA"/>
</dbReference>
<dbReference type="GO" id="GO:0009229">
    <property type="term" value="P:thiamine diphosphate biosynthetic process"/>
    <property type="evidence" value="ECO:0007669"/>
    <property type="project" value="InterPro"/>
</dbReference>
<feature type="domain" description="Thiamin pyrophosphokinase thiamin-binding" evidence="6">
    <location>
        <begin position="133"/>
        <end position="203"/>
    </location>
</feature>
<proteinExistence type="predicted"/>
<dbReference type="InterPro" id="IPR036759">
    <property type="entry name" value="TPK_catalytic_sf"/>
</dbReference>
<dbReference type="eggNOG" id="COG1564">
    <property type="taxonomic scope" value="Bacteria"/>
</dbReference>
<dbReference type="PANTHER" id="PTHR41299">
    <property type="entry name" value="THIAMINE PYROPHOSPHOKINASE"/>
    <property type="match status" value="1"/>
</dbReference>
<dbReference type="Pfam" id="PF04265">
    <property type="entry name" value="TPK_B1_binding"/>
    <property type="match status" value="1"/>
</dbReference>
<dbReference type="InterPro" id="IPR007371">
    <property type="entry name" value="TPK_catalytic"/>
</dbReference>
<dbReference type="EC" id="2.7.6.2" evidence="5"/>
<dbReference type="Pfam" id="PF04263">
    <property type="entry name" value="TPK_catalytic"/>
    <property type="match status" value="1"/>
</dbReference>
<dbReference type="RefSeq" id="WP_007065357.1">
    <property type="nucleotide sequence ID" value="NZ_DS022272.1"/>
</dbReference>
<dbReference type="AlphaFoldDB" id="Q0G290"/>
<dbReference type="CDD" id="cd07995">
    <property type="entry name" value="TPK"/>
    <property type="match status" value="1"/>
</dbReference>
<dbReference type="NCBIfam" id="TIGR01378">
    <property type="entry name" value="thi_PPkinase"/>
    <property type="match status" value="1"/>
</dbReference>
<dbReference type="InterPro" id="IPR006282">
    <property type="entry name" value="Thi_PPkinase"/>
</dbReference>
<evidence type="ECO:0000256" key="5">
    <source>
        <dbReference type="NCBIfam" id="TIGR01378"/>
    </source>
</evidence>